<dbReference type="Pfam" id="PF00072">
    <property type="entry name" value="Response_reg"/>
    <property type="match status" value="3"/>
</dbReference>
<dbReference type="InterPro" id="IPR007891">
    <property type="entry name" value="CHASE3"/>
</dbReference>
<dbReference type="CDD" id="cd00156">
    <property type="entry name" value="REC"/>
    <property type="match status" value="1"/>
</dbReference>
<evidence type="ECO:0000259" key="13">
    <source>
        <dbReference type="PROSITE" id="PS50885"/>
    </source>
</evidence>
<evidence type="ECO:0000256" key="7">
    <source>
        <dbReference type="ARBA" id="ARBA00023012"/>
    </source>
</evidence>
<feature type="domain" description="HAMP" evidence="13">
    <location>
        <begin position="209"/>
        <end position="261"/>
    </location>
</feature>
<evidence type="ECO:0000256" key="2">
    <source>
        <dbReference type="ARBA" id="ARBA00004370"/>
    </source>
</evidence>
<dbReference type="InterPro" id="IPR004358">
    <property type="entry name" value="Sig_transdc_His_kin-like_C"/>
</dbReference>
<dbReference type="KEGG" id="vbh:CMV30_19115"/>
<dbReference type="SMART" id="SM00388">
    <property type="entry name" value="HisKA"/>
    <property type="match status" value="1"/>
</dbReference>
<dbReference type="CDD" id="cd00082">
    <property type="entry name" value="HisKA"/>
    <property type="match status" value="1"/>
</dbReference>
<dbReference type="Pfam" id="PF13185">
    <property type="entry name" value="GAF_2"/>
    <property type="match status" value="1"/>
</dbReference>
<evidence type="ECO:0000313" key="14">
    <source>
        <dbReference type="EMBL" id="ATC65886.1"/>
    </source>
</evidence>
<dbReference type="CDD" id="cd06225">
    <property type="entry name" value="HAMP"/>
    <property type="match status" value="1"/>
</dbReference>
<protein>
    <recommendedName>
        <fullName evidence="3">histidine kinase</fullName>
        <ecNumber evidence="3">2.7.13.3</ecNumber>
    </recommendedName>
</protein>
<dbReference type="Pfam" id="PF02518">
    <property type="entry name" value="HATPase_c"/>
    <property type="match status" value="1"/>
</dbReference>
<feature type="region of interest" description="Disordered" evidence="9">
    <location>
        <begin position="478"/>
        <end position="511"/>
    </location>
</feature>
<dbReference type="InterPro" id="IPR036097">
    <property type="entry name" value="HisK_dim/P_sf"/>
</dbReference>
<dbReference type="CDD" id="cd17546">
    <property type="entry name" value="REC_hyHK_CKI1_RcsC-like"/>
    <property type="match status" value="1"/>
</dbReference>
<dbReference type="SUPFAM" id="SSF52172">
    <property type="entry name" value="CheY-like"/>
    <property type="match status" value="3"/>
</dbReference>
<evidence type="ECO:0000259" key="11">
    <source>
        <dbReference type="PROSITE" id="PS50109"/>
    </source>
</evidence>
<dbReference type="InterPro" id="IPR003594">
    <property type="entry name" value="HATPase_dom"/>
</dbReference>
<dbReference type="CDD" id="cd19410">
    <property type="entry name" value="HK9-like_sensor"/>
    <property type="match status" value="1"/>
</dbReference>
<dbReference type="Gene3D" id="3.40.50.2300">
    <property type="match status" value="3"/>
</dbReference>
<dbReference type="SUPFAM" id="SSF55874">
    <property type="entry name" value="ATPase domain of HSP90 chaperone/DNA topoisomerase II/histidine kinase"/>
    <property type="match status" value="1"/>
</dbReference>
<dbReference type="EMBL" id="CP023344">
    <property type="protein sequence ID" value="ATC65886.1"/>
    <property type="molecule type" value="Genomic_DNA"/>
</dbReference>
<keyword evidence="6 14" id="KW-0418">Kinase</keyword>
<dbReference type="PANTHER" id="PTHR45339">
    <property type="entry name" value="HYBRID SIGNAL TRANSDUCTION HISTIDINE KINASE J"/>
    <property type="match status" value="1"/>
</dbReference>
<name>A0A290QHU9_9BACT</name>
<dbReference type="SMART" id="SM00387">
    <property type="entry name" value="HATPase_c"/>
    <property type="match status" value="1"/>
</dbReference>
<dbReference type="Pfam" id="PF00512">
    <property type="entry name" value="HisKA"/>
    <property type="match status" value="1"/>
</dbReference>
<dbReference type="SMART" id="SM00448">
    <property type="entry name" value="REC"/>
    <property type="match status" value="3"/>
</dbReference>
<feature type="transmembrane region" description="Helical" evidence="10">
    <location>
        <begin position="12"/>
        <end position="31"/>
    </location>
</feature>
<dbReference type="Pfam" id="PF05227">
    <property type="entry name" value="CHASE3"/>
    <property type="match status" value="1"/>
</dbReference>
<comment type="catalytic activity">
    <reaction evidence="1">
        <text>ATP + protein L-histidine = ADP + protein N-phospho-L-histidine.</text>
        <dbReference type="EC" id="2.7.13.3"/>
    </reaction>
</comment>
<feature type="transmembrane region" description="Helical" evidence="10">
    <location>
        <begin position="188"/>
        <end position="207"/>
    </location>
</feature>
<feature type="modified residue" description="4-aspartylphosphate" evidence="8">
    <location>
        <position position="889"/>
    </location>
</feature>
<gene>
    <name evidence="14" type="ORF">CMV30_19115</name>
</gene>
<dbReference type="RefSeq" id="WP_096057515.1">
    <property type="nucleotide sequence ID" value="NZ_CP023344.1"/>
</dbReference>
<dbReference type="Gene3D" id="3.30.565.10">
    <property type="entry name" value="Histidine kinase-like ATPase, C-terminal domain"/>
    <property type="match status" value="1"/>
</dbReference>
<keyword evidence="5" id="KW-0808">Transferase</keyword>
<feature type="domain" description="Response regulatory" evidence="12">
    <location>
        <begin position="1108"/>
        <end position="1225"/>
    </location>
</feature>
<keyword evidence="15" id="KW-1185">Reference proteome</keyword>
<evidence type="ECO:0000256" key="8">
    <source>
        <dbReference type="PROSITE-ProRule" id="PRU00169"/>
    </source>
</evidence>
<feature type="domain" description="Histidine kinase" evidence="11">
    <location>
        <begin position="545"/>
        <end position="778"/>
    </location>
</feature>
<dbReference type="SUPFAM" id="SSF55781">
    <property type="entry name" value="GAF domain-like"/>
    <property type="match status" value="1"/>
</dbReference>
<dbReference type="PROSITE" id="PS50885">
    <property type="entry name" value="HAMP"/>
    <property type="match status" value="1"/>
</dbReference>
<organism evidence="14 15">
    <name type="scientific">Nibricoccus aquaticus</name>
    <dbReference type="NCBI Taxonomy" id="2576891"/>
    <lineage>
        <taxon>Bacteria</taxon>
        <taxon>Pseudomonadati</taxon>
        <taxon>Verrucomicrobiota</taxon>
        <taxon>Opitutia</taxon>
        <taxon>Opitutales</taxon>
        <taxon>Opitutaceae</taxon>
        <taxon>Nibricoccus</taxon>
    </lineage>
</organism>
<dbReference type="Gene3D" id="6.10.340.10">
    <property type="match status" value="1"/>
</dbReference>
<keyword evidence="10" id="KW-0812">Transmembrane</keyword>
<dbReference type="InterPro" id="IPR036890">
    <property type="entry name" value="HATPase_C_sf"/>
</dbReference>
<dbReference type="SMART" id="SM00304">
    <property type="entry name" value="HAMP"/>
    <property type="match status" value="1"/>
</dbReference>
<evidence type="ECO:0000256" key="3">
    <source>
        <dbReference type="ARBA" id="ARBA00012438"/>
    </source>
</evidence>
<dbReference type="CDD" id="cd16922">
    <property type="entry name" value="HATPase_EvgS-ArcB-TorS-like"/>
    <property type="match status" value="1"/>
</dbReference>
<dbReference type="SUPFAM" id="SSF158472">
    <property type="entry name" value="HAMP domain-like"/>
    <property type="match status" value="1"/>
</dbReference>
<dbReference type="Proteomes" id="UP000217265">
    <property type="component" value="Chromosome"/>
</dbReference>
<dbReference type="SUPFAM" id="SSF47384">
    <property type="entry name" value="Homodimeric domain of signal transducing histidine kinase"/>
    <property type="match status" value="1"/>
</dbReference>
<evidence type="ECO:0000259" key="12">
    <source>
        <dbReference type="PROSITE" id="PS50110"/>
    </source>
</evidence>
<feature type="domain" description="Response regulatory" evidence="12">
    <location>
        <begin position="840"/>
        <end position="953"/>
    </location>
</feature>
<evidence type="ECO:0000256" key="10">
    <source>
        <dbReference type="SAM" id="Phobius"/>
    </source>
</evidence>
<dbReference type="InterPro" id="IPR005467">
    <property type="entry name" value="His_kinase_dom"/>
</dbReference>
<dbReference type="InterPro" id="IPR029016">
    <property type="entry name" value="GAF-like_dom_sf"/>
</dbReference>
<dbReference type="Gene3D" id="3.30.450.40">
    <property type="match status" value="1"/>
</dbReference>
<evidence type="ECO:0000256" key="5">
    <source>
        <dbReference type="ARBA" id="ARBA00022679"/>
    </source>
</evidence>
<feature type="modified residue" description="4-aspartylphosphate" evidence="8">
    <location>
        <position position="1158"/>
    </location>
</feature>
<dbReference type="FunFam" id="3.30.565.10:FF:000010">
    <property type="entry name" value="Sensor histidine kinase RcsC"/>
    <property type="match status" value="1"/>
</dbReference>
<dbReference type="EC" id="2.7.13.3" evidence="3"/>
<dbReference type="PROSITE" id="PS50110">
    <property type="entry name" value="RESPONSE_REGULATORY"/>
    <property type="match status" value="3"/>
</dbReference>
<dbReference type="Pfam" id="PF00672">
    <property type="entry name" value="HAMP"/>
    <property type="match status" value="1"/>
</dbReference>
<dbReference type="PANTHER" id="PTHR45339:SF1">
    <property type="entry name" value="HYBRID SIGNAL TRANSDUCTION HISTIDINE KINASE J"/>
    <property type="match status" value="1"/>
</dbReference>
<keyword evidence="10" id="KW-1133">Transmembrane helix</keyword>
<dbReference type="OrthoDB" id="9790669at2"/>
<dbReference type="InterPro" id="IPR003661">
    <property type="entry name" value="HisK_dim/P_dom"/>
</dbReference>
<dbReference type="PRINTS" id="PR00344">
    <property type="entry name" value="BCTRLSENSOR"/>
</dbReference>
<dbReference type="InterPro" id="IPR003018">
    <property type="entry name" value="GAF"/>
</dbReference>
<reference evidence="14 15" key="1">
    <citation type="submission" date="2017-09" db="EMBL/GenBank/DDBJ databases">
        <title>Complete genome sequence of Verrucomicrobial strain HZ-65, isolated from freshwater.</title>
        <authorList>
            <person name="Choi A."/>
        </authorList>
    </citation>
    <scope>NUCLEOTIDE SEQUENCE [LARGE SCALE GENOMIC DNA]</scope>
    <source>
        <strain evidence="14 15">HZ-65</strain>
    </source>
</reference>
<dbReference type="GO" id="GO:0000155">
    <property type="term" value="F:phosphorelay sensor kinase activity"/>
    <property type="evidence" value="ECO:0007669"/>
    <property type="project" value="InterPro"/>
</dbReference>
<evidence type="ECO:0000256" key="1">
    <source>
        <dbReference type="ARBA" id="ARBA00000085"/>
    </source>
</evidence>
<comment type="subcellular location">
    <subcellularLocation>
        <location evidence="2">Membrane</location>
    </subcellularLocation>
</comment>
<dbReference type="InterPro" id="IPR001789">
    <property type="entry name" value="Sig_transdc_resp-reg_receiver"/>
</dbReference>
<dbReference type="AlphaFoldDB" id="A0A290QHU9"/>
<evidence type="ECO:0000313" key="15">
    <source>
        <dbReference type="Proteomes" id="UP000217265"/>
    </source>
</evidence>
<evidence type="ECO:0000256" key="9">
    <source>
        <dbReference type="SAM" id="MobiDB-lite"/>
    </source>
</evidence>
<proteinExistence type="predicted"/>
<dbReference type="InterPro" id="IPR003660">
    <property type="entry name" value="HAMP_dom"/>
</dbReference>
<accession>A0A290QHU9</accession>
<sequence>MLSKRLLIGHRIALGFSVPLAALIIIGFFSLKNLEEMQREARLVTHTVEVIGELRSFTTGVSRLESVGRGYAISGEEELKADFESYRHSTAESVGTLRRLTADNPLQVARLDQLQAAVALRAQLSFGLITARDQGGATVAQMADLVRRGQDSSEKIWALSGEMEREETSLLLQRQEAAAAAGKFTRNFVVYGSALALVVVALGGMILNGSITRPLEKLRVSAVRIGDGDYAHRVSIPNADEVGHVAHVFNAMAAQVEQRQAALAGQDWLKTGLAKLAMLFQKQRDPLEIARLVLNEIAVQLDVPQAALYRVAGEGGVESLRLAAGFATDNPPLEFKSGQGLVGQCHQEGRRILITGTPPDYLRIGSALGGSKPAVVLVEPVVFEGQVKAVLELASFKAFTPLQLEFVRQLAANLGVVLQAVESMLRTEELLRRSQELAVQLEAQKHVLADKNTELEAQADRLRKSELLLQEQQVELTQTNEELEQSNEELQQSNEEMEEKSNLLATQKRDLEHSNRAIEKARLELQEQARQLATTSKYKSDFLATMSHELRTPLNSLLILARLLAENRETNLTAKQVQFAQTIESSGADLLEMINQILDLAKIESGTVELQLDDVSPVDLQRSMEQQFRHVAETKQLGFTVSVAEGLPAAVHTDVRRLHQVLKNLLSNAFKFTERGSVSVEIRPVTQGWRRKSASLEGAAAVVAIAVSDTGIGIAKDKQQIVFESFQQADAGTSRRFGGTGLGLSISREIALMLGGVLQLESEEGKGSTFTLFLPARIDAELARSSAVDSRMAVPARSELPVSEAPAALAQSLELADMPAGWDEPGVDDDRDNIVPEDRVILIIEDDTRFSAILVDFAREKRFKALVARSARHGMAMAQRFQPVAITLDLRLIDEDGWLVLDRLKHDERTRHIPVHVISVEPARGRGLRLGAVSYLQKPVSKEAITEILQQTVDFIERPVKSLLVVEDDMVQRDTIRELIGNGDVHTTTVGSAAEALEALAKEKFDCIVMDLMLPDKPGVQLIREINTRLGLQAPPVIVYTGKDLSPAEETELRSLSESIIVKDARSPERLLDETALFLHRVQSRLPESKRRMLEQVRKQDALLTGRRVLVVDDDVRNIFALTARLEAYGMIVTFAESGKAAIDQLQADPVCDVVLMDVMMPEMDGYEAIRRLRADSRFARLPIISVTAKAMKGDRERCIEAGASDYITKPVDTEKLISLLRVWLYR</sequence>
<keyword evidence="10" id="KW-0472">Membrane</keyword>
<feature type="modified residue" description="4-aspartylphosphate" evidence="8">
    <location>
        <position position="1011"/>
    </location>
</feature>
<evidence type="ECO:0000256" key="4">
    <source>
        <dbReference type="ARBA" id="ARBA00022553"/>
    </source>
</evidence>
<dbReference type="InterPro" id="IPR011006">
    <property type="entry name" value="CheY-like_superfamily"/>
</dbReference>
<dbReference type="SMART" id="SM00065">
    <property type="entry name" value="GAF"/>
    <property type="match status" value="1"/>
</dbReference>
<dbReference type="Gene3D" id="1.10.287.130">
    <property type="match status" value="1"/>
</dbReference>
<dbReference type="GO" id="GO:0016020">
    <property type="term" value="C:membrane"/>
    <property type="evidence" value="ECO:0007669"/>
    <property type="project" value="UniProtKB-SubCell"/>
</dbReference>
<dbReference type="PROSITE" id="PS50109">
    <property type="entry name" value="HIS_KIN"/>
    <property type="match status" value="1"/>
</dbReference>
<feature type="domain" description="Response regulatory" evidence="12">
    <location>
        <begin position="962"/>
        <end position="1078"/>
    </location>
</feature>
<evidence type="ECO:0000256" key="6">
    <source>
        <dbReference type="ARBA" id="ARBA00022777"/>
    </source>
</evidence>
<keyword evidence="7" id="KW-0902">Two-component regulatory system</keyword>
<keyword evidence="4 8" id="KW-0597">Phosphoprotein</keyword>